<organism evidence="4 5">
    <name type="scientific">Mariniphaga anaerophila</name>
    <dbReference type="NCBI Taxonomy" id="1484053"/>
    <lineage>
        <taxon>Bacteria</taxon>
        <taxon>Pseudomonadati</taxon>
        <taxon>Bacteroidota</taxon>
        <taxon>Bacteroidia</taxon>
        <taxon>Marinilabiliales</taxon>
        <taxon>Prolixibacteraceae</taxon>
        <taxon>Mariniphaga</taxon>
    </lineage>
</organism>
<evidence type="ECO:0000313" key="5">
    <source>
        <dbReference type="Proteomes" id="UP000184164"/>
    </source>
</evidence>
<protein>
    <submittedName>
        <fullName evidence="4">Arylsulfatase</fullName>
    </submittedName>
</protein>
<dbReference type="InterPro" id="IPR050738">
    <property type="entry name" value="Sulfatase"/>
</dbReference>
<dbReference type="Gene3D" id="3.30.1120.10">
    <property type="match status" value="1"/>
</dbReference>
<keyword evidence="2" id="KW-0378">Hydrolase</keyword>
<keyword evidence="5" id="KW-1185">Reference proteome</keyword>
<evidence type="ECO:0000259" key="3">
    <source>
        <dbReference type="Pfam" id="PF00884"/>
    </source>
</evidence>
<sequence>MKLQKVFLLLLVTSLFSCSQKPDDSNPELPNIILISADDLGWSDIGCYGSEVQTPNLDKLGEGGMRFTQFHNTSKCFPSRACLITGVYAQQSNYHKTHRNPITNAVTLGEVLRTAGYRTLWSGKHHGLENPIYRGFDRYYGLKDGACNYFNPGDQRPGEGAPARKGVPGNKTVRAWCIDSLMYTPYTPEEKDFYTTDYFTNYAVQWLEEYQNEEKPFFLYLAYTAPHDPLMAWPEDIARYKGKYDAGYQKIREARYKKQLEMGLIDERYKLSEPIYTSWNEMPEKEKSDEIKRMEVYAAMIDRLDQNIGRVLNTLKKTGKLDNTLILFVSDNGASAEVVRIEDDYGEIGTLTRWESLAGNWANVGNTPFRYYKNYSYEGGINTPLIAWWPGKIEAGTFSHFPGHFIDVMSTLVDLTGAKYPEELNGQKITPMQGQSLLPVFRGENPARKNPLFWEWRNGQAVCRDSWKMVRHGLDKPWDLYNLEADPVETENLAEQHPDKVNELISLFNSWKASLPDFETQ</sequence>
<dbReference type="EMBL" id="FQUM01000012">
    <property type="protein sequence ID" value="SHF89897.1"/>
    <property type="molecule type" value="Genomic_DNA"/>
</dbReference>
<dbReference type="InterPro" id="IPR000917">
    <property type="entry name" value="Sulfatase_N"/>
</dbReference>
<dbReference type="SUPFAM" id="SSF53649">
    <property type="entry name" value="Alkaline phosphatase-like"/>
    <property type="match status" value="1"/>
</dbReference>
<dbReference type="STRING" id="1484053.SAMN05444274_11228"/>
<dbReference type="PANTHER" id="PTHR42693">
    <property type="entry name" value="ARYLSULFATASE FAMILY MEMBER"/>
    <property type="match status" value="1"/>
</dbReference>
<evidence type="ECO:0000313" key="4">
    <source>
        <dbReference type="EMBL" id="SHF89897.1"/>
    </source>
</evidence>
<dbReference type="CDD" id="cd16025">
    <property type="entry name" value="PAS_like"/>
    <property type="match status" value="1"/>
</dbReference>
<feature type="domain" description="Sulfatase N-terminal" evidence="3">
    <location>
        <begin position="30"/>
        <end position="418"/>
    </location>
</feature>
<dbReference type="AlphaFoldDB" id="A0A1M5FEC2"/>
<evidence type="ECO:0000256" key="1">
    <source>
        <dbReference type="ARBA" id="ARBA00008779"/>
    </source>
</evidence>
<dbReference type="Pfam" id="PF00884">
    <property type="entry name" value="Sulfatase"/>
    <property type="match status" value="1"/>
</dbReference>
<proteinExistence type="inferred from homology"/>
<dbReference type="Gene3D" id="3.40.720.10">
    <property type="entry name" value="Alkaline Phosphatase, subunit A"/>
    <property type="match status" value="1"/>
</dbReference>
<evidence type="ECO:0000256" key="2">
    <source>
        <dbReference type="ARBA" id="ARBA00022801"/>
    </source>
</evidence>
<dbReference type="InterPro" id="IPR017850">
    <property type="entry name" value="Alkaline_phosphatase_core_sf"/>
</dbReference>
<comment type="similarity">
    <text evidence="1">Belongs to the sulfatase family.</text>
</comment>
<dbReference type="PROSITE" id="PS51257">
    <property type="entry name" value="PROKAR_LIPOPROTEIN"/>
    <property type="match status" value="1"/>
</dbReference>
<dbReference type="Proteomes" id="UP000184164">
    <property type="component" value="Unassembled WGS sequence"/>
</dbReference>
<dbReference type="PANTHER" id="PTHR42693:SF53">
    <property type="entry name" value="ENDO-4-O-SULFATASE"/>
    <property type="match status" value="1"/>
</dbReference>
<reference evidence="4 5" key="1">
    <citation type="submission" date="2016-11" db="EMBL/GenBank/DDBJ databases">
        <authorList>
            <person name="Jaros S."/>
            <person name="Januszkiewicz K."/>
            <person name="Wedrychowicz H."/>
        </authorList>
    </citation>
    <scope>NUCLEOTIDE SEQUENCE [LARGE SCALE GENOMIC DNA]</scope>
    <source>
        <strain evidence="4 5">DSM 26910</strain>
    </source>
</reference>
<dbReference type="OrthoDB" id="9765065at2"/>
<accession>A0A1M5FEC2</accession>
<dbReference type="GO" id="GO:0004065">
    <property type="term" value="F:arylsulfatase activity"/>
    <property type="evidence" value="ECO:0007669"/>
    <property type="project" value="TreeGrafter"/>
</dbReference>
<gene>
    <name evidence="4" type="ORF">SAMN05444274_11228</name>
</gene>
<name>A0A1M5FEC2_9BACT</name>
<dbReference type="RefSeq" id="WP_073003289.1">
    <property type="nucleotide sequence ID" value="NZ_FQUM01000012.1"/>
</dbReference>